<dbReference type="PATRIC" id="fig|1423792.3.peg.2282"/>
<dbReference type="SUPFAM" id="SSF52833">
    <property type="entry name" value="Thioredoxin-like"/>
    <property type="match status" value="1"/>
</dbReference>
<comment type="caution">
    <text evidence="1">The sequence shown here is derived from an EMBL/GenBank/DDBJ whole genome shotgun (WGS) entry which is preliminary data.</text>
</comment>
<keyword evidence="2" id="KW-1185">Reference proteome</keyword>
<evidence type="ECO:0000313" key="1">
    <source>
        <dbReference type="EMBL" id="KRL13412.1"/>
    </source>
</evidence>
<dbReference type="STRING" id="1423792.FD09_GL002243"/>
<organism evidence="1 2">
    <name type="scientific">Schleiferilactobacillus perolens DSM 12744</name>
    <dbReference type="NCBI Taxonomy" id="1423792"/>
    <lineage>
        <taxon>Bacteria</taxon>
        <taxon>Bacillati</taxon>
        <taxon>Bacillota</taxon>
        <taxon>Bacilli</taxon>
        <taxon>Lactobacillales</taxon>
        <taxon>Lactobacillaceae</taxon>
        <taxon>Schleiferilactobacillus</taxon>
    </lineage>
</organism>
<evidence type="ECO:0000313" key="2">
    <source>
        <dbReference type="Proteomes" id="UP000051330"/>
    </source>
</evidence>
<gene>
    <name evidence="1" type="ORF">FD09_GL002243</name>
</gene>
<proteinExistence type="predicted"/>
<keyword evidence="1" id="KW-0418">Kinase</keyword>
<name>A0A0R1N531_9LACO</name>
<reference evidence="1 2" key="1">
    <citation type="journal article" date="2015" name="Genome Announc.">
        <title>Expanding the biotechnology potential of lactobacilli through comparative genomics of 213 strains and associated genera.</title>
        <authorList>
            <person name="Sun Z."/>
            <person name="Harris H.M."/>
            <person name="McCann A."/>
            <person name="Guo C."/>
            <person name="Argimon S."/>
            <person name="Zhang W."/>
            <person name="Yang X."/>
            <person name="Jeffery I.B."/>
            <person name="Cooney J.C."/>
            <person name="Kagawa T.F."/>
            <person name="Liu W."/>
            <person name="Song Y."/>
            <person name="Salvetti E."/>
            <person name="Wrobel A."/>
            <person name="Rasinkangas P."/>
            <person name="Parkhill J."/>
            <person name="Rea M.C."/>
            <person name="O'Sullivan O."/>
            <person name="Ritari J."/>
            <person name="Douillard F.P."/>
            <person name="Paul Ross R."/>
            <person name="Yang R."/>
            <person name="Briner A.E."/>
            <person name="Felis G.E."/>
            <person name="de Vos W.M."/>
            <person name="Barrangou R."/>
            <person name="Klaenhammer T.R."/>
            <person name="Caufield P.W."/>
            <person name="Cui Y."/>
            <person name="Zhang H."/>
            <person name="O'Toole P.W."/>
        </authorList>
    </citation>
    <scope>NUCLEOTIDE SEQUENCE [LARGE SCALE GENOMIC DNA]</scope>
    <source>
        <strain evidence="1 2">DSM 12744</strain>
    </source>
</reference>
<dbReference type="RefSeq" id="WP_057819388.1">
    <property type="nucleotide sequence ID" value="NZ_AZEC01000004.1"/>
</dbReference>
<dbReference type="AlphaFoldDB" id="A0A0R1N531"/>
<dbReference type="Pfam" id="PF13743">
    <property type="entry name" value="Thioredoxin_5"/>
    <property type="match status" value="1"/>
</dbReference>
<dbReference type="OrthoDB" id="2156137at2"/>
<accession>A0A0R1N531</accession>
<dbReference type="GO" id="GO:0016301">
    <property type="term" value="F:kinase activity"/>
    <property type="evidence" value="ECO:0007669"/>
    <property type="project" value="UniProtKB-KW"/>
</dbReference>
<keyword evidence="1" id="KW-0808">Transferase</keyword>
<sequence length="206" mass="23427">MIEIFLFVNPIGIECLSAERSTLRAIEDYPDTVHYSFVPLINLKIVKHYMELKHIDPTDLKAQNEINRVAYSVALDFKAASFQGTKKARQFLLFMQSAINEHDRQYTPSLIEEGLKLAHIDVTMFWEDRHSTYVKSGYEKDLAAATRMGVETAPSMVLFDYSKDIDHSGLLVAGCTNENIIRGLFSHAGDLDDHAASHSRRHFHVL</sequence>
<dbReference type="InterPro" id="IPR036249">
    <property type="entry name" value="Thioredoxin-like_sf"/>
</dbReference>
<protein>
    <submittedName>
        <fullName evidence="1">YjbH-like, GTP pyrophosphokinase domain</fullName>
    </submittedName>
</protein>
<dbReference type="Proteomes" id="UP000051330">
    <property type="component" value="Unassembled WGS sequence"/>
</dbReference>
<dbReference type="EMBL" id="AZEC01000004">
    <property type="protein sequence ID" value="KRL13412.1"/>
    <property type="molecule type" value="Genomic_DNA"/>
</dbReference>